<dbReference type="GO" id="GO:0043023">
    <property type="term" value="F:ribosomal large subunit binding"/>
    <property type="evidence" value="ECO:0007669"/>
    <property type="project" value="TreeGrafter"/>
</dbReference>
<dbReference type="OrthoDB" id="9793681at2"/>
<dbReference type="AlphaFoldDB" id="A0A3D9L9T8"/>
<dbReference type="GO" id="GO:0017148">
    <property type="term" value="P:negative regulation of translation"/>
    <property type="evidence" value="ECO:0007669"/>
    <property type="project" value="UniProtKB-UniRule"/>
</dbReference>
<evidence type="ECO:0000313" key="4">
    <source>
        <dbReference type="EMBL" id="REE02882.1"/>
    </source>
</evidence>
<dbReference type="GO" id="GO:0042256">
    <property type="term" value="P:cytosolic ribosome assembly"/>
    <property type="evidence" value="ECO:0007669"/>
    <property type="project" value="UniProtKB-UniRule"/>
</dbReference>
<dbReference type="SUPFAM" id="SSF81301">
    <property type="entry name" value="Nucleotidyltransferase"/>
    <property type="match status" value="1"/>
</dbReference>
<dbReference type="Proteomes" id="UP000256727">
    <property type="component" value="Unassembled WGS sequence"/>
</dbReference>
<dbReference type="PANTHER" id="PTHR21043">
    <property type="entry name" value="IOJAP SUPERFAMILY ORTHOLOG"/>
    <property type="match status" value="1"/>
</dbReference>
<proteinExistence type="inferred from homology"/>
<accession>A0A3D9L9T8</accession>
<name>A0A3D9L9T8_9MICC</name>
<evidence type="ECO:0000313" key="5">
    <source>
        <dbReference type="Proteomes" id="UP000256727"/>
    </source>
</evidence>
<dbReference type="NCBIfam" id="TIGR00090">
    <property type="entry name" value="rsfS_iojap_ybeB"/>
    <property type="match status" value="1"/>
</dbReference>
<dbReference type="InterPro" id="IPR043519">
    <property type="entry name" value="NT_sf"/>
</dbReference>
<protein>
    <recommendedName>
        <fullName evidence="2">Ribosomal silencing factor RsfS</fullName>
    </recommendedName>
</protein>
<keyword evidence="2" id="KW-0963">Cytoplasm</keyword>
<gene>
    <name evidence="2" type="primary">rsfS</name>
    <name evidence="4" type="ORF">C8E99_0671</name>
</gene>
<comment type="subcellular location">
    <subcellularLocation>
        <location evidence="2">Cytoplasm</location>
    </subcellularLocation>
</comment>
<reference evidence="4 5" key="1">
    <citation type="submission" date="2018-07" db="EMBL/GenBank/DDBJ databases">
        <title>Sequencing the genomes of 1000 actinobacteria strains.</title>
        <authorList>
            <person name="Klenk H.-P."/>
        </authorList>
    </citation>
    <scope>NUCLEOTIDE SEQUENCE [LARGE SCALE GENOMIC DNA]</scope>
    <source>
        <strain evidence="4 5">DSM 14442</strain>
    </source>
</reference>
<dbReference type="PANTHER" id="PTHR21043:SF0">
    <property type="entry name" value="MITOCHONDRIAL ASSEMBLY OF RIBOSOMAL LARGE SUBUNIT PROTEIN 1"/>
    <property type="match status" value="1"/>
</dbReference>
<dbReference type="HAMAP" id="MF_01477">
    <property type="entry name" value="Iojap_RsfS"/>
    <property type="match status" value="1"/>
</dbReference>
<keyword evidence="2" id="KW-0810">Translation regulation</keyword>
<dbReference type="GO" id="GO:0090071">
    <property type="term" value="P:negative regulation of ribosome biogenesis"/>
    <property type="evidence" value="ECO:0007669"/>
    <property type="project" value="UniProtKB-UniRule"/>
</dbReference>
<comment type="function">
    <text evidence="2">Functions as a ribosomal silencing factor. Interacts with ribosomal protein uL14 (rplN), blocking formation of intersubunit bridge B8. Prevents association of the 30S and 50S ribosomal subunits and the formation of functional ribosomes, thus repressing translation.</text>
</comment>
<dbReference type="Gene3D" id="3.30.460.10">
    <property type="entry name" value="Beta Polymerase, domain 2"/>
    <property type="match status" value="1"/>
</dbReference>
<evidence type="ECO:0000256" key="2">
    <source>
        <dbReference type="HAMAP-Rule" id="MF_01477"/>
    </source>
</evidence>
<dbReference type="GO" id="GO:0005737">
    <property type="term" value="C:cytoplasm"/>
    <property type="evidence" value="ECO:0007669"/>
    <property type="project" value="UniProtKB-SubCell"/>
</dbReference>
<evidence type="ECO:0000256" key="1">
    <source>
        <dbReference type="ARBA" id="ARBA00010574"/>
    </source>
</evidence>
<comment type="caution">
    <text evidence="4">The sequence shown here is derived from an EMBL/GenBank/DDBJ whole genome shotgun (WGS) entry which is preliminary data.</text>
</comment>
<dbReference type="EMBL" id="QREH01000001">
    <property type="protein sequence ID" value="REE02882.1"/>
    <property type="molecule type" value="Genomic_DNA"/>
</dbReference>
<dbReference type="RefSeq" id="WP_115931099.1">
    <property type="nucleotide sequence ID" value="NZ_QREH01000001.1"/>
</dbReference>
<comment type="similarity">
    <text evidence="1 2">Belongs to the Iojap/RsfS family.</text>
</comment>
<keyword evidence="5" id="KW-1185">Reference proteome</keyword>
<sequence length="148" mass="16040">MTIPETTLTALKLAGQAAADKQATDIVAVDVAQQMGLTDAFLIASAGSERQVVSVVDEIEDVLTQQLTLDVIRREGKAGGRWVLLDYGHFVVHVQHEEERVFYALDRLWKDAPLVDLGLADGVAADEGGSAVDPDEGPRDWTPSRDQD</sequence>
<organism evidence="4 5">
    <name type="scientific">Citricoccus muralis</name>
    <dbReference type="NCBI Taxonomy" id="169134"/>
    <lineage>
        <taxon>Bacteria</taxon>
        <taxon>Bacillati</taxon>
        <taxon>Actinomycetota</taxon>
        <taxon>Actinomycetes</taxon>
        <taxon>Micrococcales</taxon>
        <taxon>Micrococcaceae</taxon>
        <taxon>Citricoccus</taxon>
    </lineage>
</organism>
<evidence type="ECO:0000256" key="3">
    <source>
        <dbReference type="SAM" id="MobiDB-lite"/>
    </source>
</evidence>
<keyword evidence="2" id="KW-0678">Repressor</keyword>
<dbReference type="InterPro" id="IPR004394">
    <property type="entry name" value="Iojap/RsfS/C7orf30"/>
</dbReference>
<comment type="subunit">
    <text evidence="2">Interacts with ribosomal protein uL14 (rplN).</text>
</comment>
<feature type="compositionally biased region" description="Basic and acidic residues" evidence="3">
    <location>
        <begin position="136"/>
        <end position="148"/>
    </location>
</feature>
<dbReference type="Pfam" id="PF02410">
    <property type="entry name" value="RsfS"/>
    <property type="match status" value="1"/>
</dbReference>
<feature type="region of interest" description="Disordered" evidence="3">
    <location>
        <begin position="125"/>
        <end position="148"/>
    </location>
</feature>